<comment type="caution">
    <text evidence="1">The sequence shown here is derived from an EMBL/GenBank/DDBJ whole genome shotgun (WGS) entry which is preliminary data.</text>
</comment>
<proteinExistence type="predicted"/>
<sequence>MRSIPPSSKRRSISGFFEKGEEESDVFFMPFLVHLLGFRHEMIYVIVVVLYWYCTGSVRYAGPQRLSAHLIVTRNSIKMVDNRINALRQCLCGHGKKEQAWKRMMEVNLFCRSIMKKKLNFCRTRMTSLVVKRKRTKKIKLAGCSKVKNKEDINLDADHTQREVLGQYWVSPSCERRNLVRTGHLTGHSSYSQNVTRRNFFDILLSYVC</sequence>
<dbReference type="EMBL" id="CM037018">
    <property type="protein sequence ID" value="KAH7674215.1"/>
    <property type="molecule type" value="Genomic_DNA"/>
</dbReference>
<protein>
    <submittedName>
        <fullName evidence="1">Uncharacterized protein</fullName>
    </submittedName>
</protein>
<dbReference type="Proteomes" id="UP000827976">
    <property type="component" value="Chromosome 8"/>
</dbReference>
<gene>
    <name evidence="1" type="ORF">IHE45_08G058400</name>
</gene>
<accession>A0ACB7VJN8</accession>
<reference evidence="2" key="1">
    <citation type="journal article" date="2022" name="Nat. Commun.">
        <title>Chromosome evolution and the genetic basis of agronomically important traits in greater yam.</title>
        <authorList>
            <person name="Bredeson J.V."/>
            <person name="Lyons J.B."/>
            <person name="Oniyinde I.O."/>
            <person name="Okereke N.R."/>
            <person name="Kolade O."/>
            <person name="Nnabue I."/>
            <person name="Nwadili C.O."/>
            <person name="Hribova E."/>
            <person name="Parker M."/>
            <person name="Nwogha J."/>
            <person name="Shu S."/>
            <person name="Carlson J."/>
            <person name="Kariba R."/>
            <person name="Muthemba S."/>
            <person name="Knop K."/>
            <person name="Barton G.J."/>
            <person name="Sherwood A.V."/>
            <person name="Lopez-Montes A."/>
            <person name="Asiedu R."/>
            <person name="Jamnadass R."/>
            <person name="Muchugi A."/>
            <person name="Goodstein D."/>
            <person name="Egesi C.N."/>
            <person name="Featherston J."/>
            <person name="Asfaw A."/>
            <person name="Simpson G.G."/>
            <person name="Dolezel J."/>
            <person name="Hendre P.S."/>
            <person name="Van Deynze A."/>
            <person name="Kumar P.L."/>
            <person name="Obidiegwu J.E."/>
            <person name="Bhattacharjee R."/>
            <person name="Rokhsar D.S."/>
        </authorList>
    </citation>
    <scope>NUCLEOTIDE SEQUENCE [LARGE SCALE GENOMIC DNA]</scope>
    <source>
        <strain evidence="2">cv. TDa95/00328</strain>
    </source>
</reference>
<keyword evidence="2" id="KW-1185">Reference proteome</keyword>
<evidence type="ECO:0000313" key="2">
    <source>
        <dbReference type="Proteomes" id="UP000827976"/>
    </source>
</evidence>
<evidence type="ECO:0000313" key="1">
    <source>
        <dbReference type="EMBL" id="KAH7674215.1"/>
    </source>
</evidence>
<organism evidence="1 2">
    <name type="scientific">Dioscorea alata</name>
    <name type="common">Purple yam</name>
    <dbReference type="NCBI Taxonomy" id="55571"/>
    <lineage>
        <taxon>Eukaryota</taxon>
        <taxon>Viridiplantae</taxon>
        <taxon>Streptophyta</taxon>
        <taxon>Embryophyta</taxon>
        <taxon>Tracheophyta</taxon>
        <taxon>Spermatophyta</taxon>
        <taxon>Magnoliopsida</taxon>
        <taxon>Liliopsida</taxon>
        <taxon>Dioscoreales</taxon>
        <taxon>Dioscoreaceae</taxon>
        <taxon>Dioscorea</taxon>
    </lineage>
</organism>
<name>A0ACB7VJN8_DIOAL</name>